<dbReference type="WBParaSite" id="nRc.2.0.1.t37700-RA">
    <property type="protein sequence ID" value="nRc.2.0.1.t37700-RA"/>
    <property type="gene ID" value="nRc.2.0.1.g37700"/>
</dbReference>
<sequence length="64" mass="7340">MIKSKSKPTKRDTILKTNSSPDHIDVDTLKTLLGQNSDCDYNINGEALRLLAQDVNYRLRYVMQ</sequence>
<proteinExistence type="predicted"/>
<evidence type="ECO:0000313" key="1">
    <source>
        <dbReference type="Proteomes" id="UP000887565"/>
    </source>
</evidence>
<dbReference type="Proteomes" id="UP000887565">
    <property type="component" value="Unplaced"/>
</dbReference>
<protein>
    <submittedName>
        <fullName evidence="2">Uncharacterized protein</fullName>
    </submittedName>
</protein>
<organism evidence="1 2">
    <name type="scientific">Romanomermis culicivorax</name>
    <name type="common">Nematode worm</name>
    <dbReference type="NCBI Taxonomy" id="13658"/>
    <lineage>
        <taxon>Eukaryota</taxon>
        <taxon>Metazoa</taxon>
        <taxon>Ecdysozoa</taxon>
        <taxon>Nematoda</taxon>
        <taxon>Enoplea</taxon>
        <taxon>Dorylaimia</taxon>
        <taxon>Mermithida</taxon>
        <taxon>Mermithoidea</taxon>
        <taxon>Mermithidae</taxon>
        <taxon>Romanomermis</taxon>
    </lineage>
</organism>
<name>A0A915KH38_ROMCU</name>
<keyword evidence="1" id="KW-1185">Reference proteome</keyword>
<dbReference type="AlphaFoldDB" id="A0A915KH38"/>
<reference evidence="2" key="1">
    <citation type="submission" date="2022-11" db="UniProtKB">
        <authorList>
            <consortium name="WormBaseParasite"/>
        </authorList>
    </citation>
    <scope>IDENTIFICATION</scope>
</reference>
<evidence type="ECO:0000313" key="2">
    <source>
        <dbReference type="WBParaSite" id="nRc.2.0.1.t37700-RA"/>
    </source>
</evidence>
<accession>A0A915KH38</accession>